<dbReference type="OrthoDB" id="6243573at2"/>
<dbReference type="EMBL" id="VYKJ01000007">
    <property type="protein sequence ID" value="KAA8998990.1"/>
    <property type="molecule type" value="Genomic_DNA"/>
</dbReference>
<dbReference type="InterPro" id="IPR002110">
    <property type="entry name" value="Ankyrin_rpt"/>
</dbReference>
<name>A0A5J5FYZ4_9GAMM</name>
<dbReference type="PANTHER" id="PTHR24123">
    <property type="entry name" value="ANKYRIN REPEAT-CONTAINING"/>
    <property type="match status" value="1"/>
</dbReference>
<protein>
    <recommendedName>
        <fullName evidence="6">Ankyrin repeat domain-containing protein</fullName>
    </recommendedName>
</protein>
<dbReference type="InterPro" id="IPR051165">
    <property type="entry name" value="Multifunctional_ANK_Repeat"/>
</dbReference>
<dbReference type="PROSITE" id="PS50297">
    <property type="entry name" value="ANK_REP_REGION"/>
    <property type="match status" value="5"/>
</dbReference>
<feature type="repeat" description="ANK" evidence="3">
    <location>
        <begin position="849"/>
        <end position="881"/>
    </location>
</feature>
<feature type="repeat" description="ANK" evidence="3">
    <location>
        <begin position="433"/>
        <end position="465"/>
    </location>
</feature>
<feature type="repeat" description="ANK" evidence="3">
    <location>
        <begin position="1076"/>
        <end position="1116"/>
    </location>
</feature>
<sequence>MLISPFNGAREPRVSPKEQKLSALCNIAASDGIIPPIKLIQDNPMFFNRNQTIGELIKAGSLRKIRQRVNAENCNTPDEQGYTPIHHAVTHRRANIASYLLSLGCELVIGAPGQRRSAMEGAVTSLSLPLIEAFLASGVSLPDYIDGLPLLHALVGRKALKESHFAFLLRQGLDLNQTDSRASGKTVLAYYLSLQDIRIDTLRIRWLIRLGADVNQAEQPWAAPLYQALINPSLYDRQEKISATTFSSVLDELQKGGLRMDLDLRGCKFSGLGLEALKRGHYTGFIRLLEAGVTVPEDEKVNMIPYLTSENFGLRLARRLREINQTRALDLPVSILLHDVREIRRIIQRLPHGAPGIDQMFSDLAIATHLTCNEKLTLLGMLLERGADINAPGPWGNFRLSALQIAAGWPDEVEHGGALLPWLLERGAAIECHGLSAFYLAIWHDHLEQASLLAARGADLTWRDIKQGTVFSYLFTCDSHGNRMPLSKVTAALHRLQEIYRSRGLSLPLEEPFNYNSNDYAPLDSCLTLADLAVRYNAESFMILAPALLSIGWPLNAVMQNEHFSGNLIASFMFYAHAGEDISPLLDSLPEPLDQLSEESGDPLRWALVSRVSLETVRRLIAGDDPNRVIARKMKDNIVAYNEQPLLIYSMDRAGGNNESVGQYLCGLSRLLLEQGADPNCTSKRKLTREYQHREGIIRLEFSALEWSAMLGYFDLFKLLLDHGADPRRRCCIKQEQFVHFLSTRQSDKPQSEIIRYLDELDRRGLLDIEACSGQNATPLLYAVSKCQTQLVRYFLDKGANPDAVGGFDNSAALHRAISNWGWVSGEDRRATVEMLLAAGADMNWLDPDGDSPLMCASACGCLTAIEALLAHGADPRQSNPRGRTALHEAAQEAYGYDSYPDDEECRQPHEVDEALKIAIIERLLTHGADIDAADEEGATPLLCAIRAGHEQIAGMLLRRGAHGGKPDAQGRTPLMVAAQCSDPRCVYMLENQPEAWGSRHHVAGNGDNLLHAISLRRDSDVADELFRRAVLQGEVELRANDQLITPLHYAAYRGHSAIVTFCCERGAEVNSGDDGGNTPLHTALFFDEDEVDEPQVRQMVTSLLTAGADPGKANAAGETPLAIAARRNLTDCVALMSMVAAGRSDATGPTLS</sequence>
<dbReference type="InterPro" id="IPR036770">
    <property type="entry name" value="Ankyrin_rpt-contain_sf"/>
</dbReference>
<organism evidence="4 5">
    <name type="scientific">Affinibrenneria salicis</name>
    <dbReference type="NCBI Taxonomy" id="2590031"/>
    <lineage>
        <taxon>Bacteria</taxon>
        <taxon>Pseudomonadati</taxon>
        <taxon>Pseudomonadota</taxon>
        <taxon>Gammaproteobacteria</taxon>
        <taxon>Enterobacterales</taxon>
        <taxon>Pectobacteriaceae</taxon>
        <taxon>Affinibrenneria</taxon>
    </lineage>
</organism>
<dbReference type="PANTHER" id="PTHR24123:SF33">
    <property type="entry name" value="PROTEIN HOS4"/>
    <property type="match status" value="1"/>
</dbReference>
<dbReference type="Pfam" id="PF00023">
    <property type="entry name" value="Ank"/>
    <property type="match status" value="1"/>
</dbReference>
<keyword evidence="5" id="KW-1185">Reference proteome</keyword>
<keyword evidence="1" id="KW-0677">Repeat</keyword>
<feature type="repeat" description="ANK" evidence="3">
    <location>
        <begin position="80"/>
        <end position="107"/>
    </location>
</feature>
<accession>A0A5J5FYZ4</accession>
<dbReference type="AlphaFoldDB" id="A0A5J5FYZ4"/>
<comment type="caution">
    <text evidence="4">The sequence shown here is derived from an EMBL/GenBank/DDBJ whole genome shotgun (WGS) entry which is preliminary data.</text>
</comment>
<dbReference type="Pfam" id="PF12796">
    <property type="entry name" value="Ank_2"/>
    <property type="match status" value="3"/>
</dbReference>
<gene>
    <name evidence="4" type="ORF">FJU30_15050</name>
</gene>
<evidence type="ECO:0000313" key="4">
    <source>
        <dbReference type="EMBL" id="KAA8998990.1"/>
    </source>
</evidence>
<dbReference type="Gene3D" id="1.25.40.20">
    <property type="entry name" value="Ankyrin repeat-containing domain"/>
    <property type="match status" value="7"/>
</dbReference>
<evidence type="ECO:0000256" key="1">
    <source>
        <dbReference type="ARBA" id="ARBA00022737"/>
    </source>
</evidence>
<feature type="repeat" description="ANK" evidence="3">
    <location>
        <begin position="1043"/>
        <end position="1075"/>
    </location>
</feature>
<keyword evidence="2 3" id="KW-0040">ANK repeat</keyword>
<dbReference type="Proteomes" id="UP000335415">
    <property type="component" value="Unassembled WGS sequence"/>
</dbReference>
<evidence type="ECO:0000256" key="3">
    <source>
        <dbReference type="PROSITE-ProRule" id="PRU00023"/>
    </source>
</evidence>
<dbReference type="SUPFAM" id="SSF48403">
    <property type="entry name" value="Ankyrin repeat"/>
    <property type="match status" value="3"/>
</dbReference>
<feature type="repeat" description="ANK" evidence="3">
    <location>
        <begin position="937"/>
        <end position="969"/>
    </location>
</feature>
<dbReference type="PROSITE" id="PS50088">
    <property type="entry name" value="ANK_REPEAT"/>
    <property type="match status" value="7"/>
</dbReference>
<evidence type="ECO:0000256" key="2">
    <source>
        <dbReference type="ARBA" id="ARBA00023043"/>
    </source>
</evidence>
<proteinExistence type="predicted"/>
<dbReference type="SMART" id="SM00248">
    <property type="entry name" value="ANK"/>
    <property type="match status" value="17"/>
</dbReference>
<feature type="repeat" description="ANK" evidence="3">
    <location>
        <begin position="775"/>
        <end position="807"/>
    </location>
</feature>
<evidence type="ECO:0000313" key="5">
    <source>
        <dbReference type="Proteomes" id="UP000335415"/>
    </source>
</evidence>
<evidence type="ECO:0008006" key="6">
    <source>
        <dbReference type="Google" id="ProtNLM"/>
    </source>
</evidence>
<reference evidence="4 5" key="1">
    <citation type="submission" date="2019-09" db="EMBL/GenBank/DDBJ databases">
        <authorList>
            <person name="Li Y."/>
        </authorList>
    </citation>
    <scope>NUCLEOTIDE SEQUENCE [LARGE SCALE GENOMIC DNA]</scope>
    <source>
        <strain evidence="4 5">L3-3HA</strain>
    </source>
</reference>